<evidence type="ECO:0000256" key="2">
    <source>
        <dbReference type="ARBA" id="ARBA00022741"/>
    </source>
</evidence>
<sequence length="137" mass="15027">PSAVLFDGLNAAKSSRTDVVIVDTAGRLHTYNNLMLELEKMVRVIQTHFPDFVINNLLTIDASLGQNSLVQAKEFGSYIHLHGAVLTKLDGTARGGIIFPLYKQLQLPVLFIGIGENIDDLEPFDPDEYLDGLLGFG</sequence>
<reference evidence="8" key="1">
    <citation type="submission" date="2018-05" db="EMBL/GenBank/DDBJ databases">
        <authorList>
            <person name="Lanie J.A."/>
            <person name="Ng W.-L."/>
            <person name="Kazmierczak K.M."/>
            <person name="Andrzejewski T.M."/>
            <person name="Davidsen T.M."/>
            <person name="Wayne K.J."/>
            <person name="Tettelin H."/>
            <person name="Glass J.I."/>
            <person name="Rusch D."/>
            <person name="Podicherti R."/>
            <person name="Tsui H.-C.T."/>
            <person name="Winkler M.E."/>
        </authorList>
    </citation>
    <scope>NUCLEOTIDE SEQUENCE</scope>
</reference>
<dbReference type="InterPro" id="IPR027417">
    <property type="entry name" value="P-loop_NTPase"/>
</dbReference>
<comment type="similarity">
    <text evidence="1">Belongs to the GTP-binding SRP family.</text>
</comment>
<evidence type="ECO:0000259" key="7">
    <source>
        <dbReference type="PROSITE" id="PS00300"/>
    </source>
</evidence>
<evidence type="ECO:0000256" key="1">
    <source>
        <dbReference type="ARBA" id="ARBA00008531"/>
    </source>
</evidence>
<accession>A0A382VTT1</accession>
<dbReference type="Gene3D" id="3.40.50.300">
    <property type="entry name" value="P-loop containing nucleotide triphosphate hydrolases"/>
    <property type="match status" value="1"/>
</dbReference>
<protein>
    <recommendedName>
        <fullName evidence="7">SRP54-type proteins GTP-binding domain-containing protein</fullName>
    </recommendedName>
</protein>
<keyword evidence="2" id="KW-0547">Nucleotide-binding</keyword>
<dbReference type="PANTHER" id="PTHR43134">
    <property type="entry name" value="SIGNAL RECOGNITION PARTICLE RECEPTOR SUBUNIT ALPHA"/>
    <property type="match status" value="1"/>
</dbReference>
<keyword evidence="4" id="KW-0472">Membrane</keyword>
<dbReference type="GO" id="GO:0006614">
    <property type="term" value="P:SRP-dependent cotranslational protein targeting to membrane"/>
    <property type="evidence" value="ECO:0007669"/>
    <property type="project" value="InterPro"/>
</dbReference>
<evidence type="ECO:0000256" key="4">
    <source>
        <dbReference type="ARBA" id="ARBA00023136"/>
    </source>
</evidence>
<keyword evidence="5" id="KW-0675">Receptor</keyword>
<dbReference type="AlphaFoldDB" id="A0A382VTT1"/>
<dbReference type="InterPro" id="IPR042101">
    <property type="entry name" value="SRP54_N_sf"/>
</dbReference>
<dbReference type="GO" id="GO:0005525">
    <property type="term" value="F:GTP binding"/>
    <property type="evidence" value="ECO:0007669"/>
    <property type="project" value="UniProtKB-KW"/>
</dbReference>
<dbReference type="EMBL" id="UINC01154570">
    <property type="protein sequence ID" value="SVD49929.1"/>
    <property type="molecule type" value="Genomic_DNA"/>
</dbReference>
<dbReference type="Pfam" id="PF00448">
    <property type="entry name" value="SRP54"/>
    <property type="match status" value="1"/>
</dbReference>
<name>A0A382VTT1_9ZZZZ</name>
<dbReference type="Gene3D" id="1.20.120.140">
    <property type="entry name" value="Signal recognition particle SRP54, nucleotide-binding domain"/>
    <property type="match status" value="1"/>
</dbReference>
<comment type="subcellular location">
    <subcellularLocation>
        <location evidence="6">Endomembrane system</location>
        <topology evidence="6">Peripheral membrane protein</topology>
        <orientation evidence="6">Cytoplasmic side</orientation>
    </subcellularLocation>
</comment>
<evidence type="ECO:0000313" key="8">
    <source>
        <dbReference type="EMBL" id="SVD49929.1"/>
    </source>
</evidence>
<feature type="non-terminal residue" evidence="8">
    <location>
        <position position="1"/>
    </location>
</feature>
<feature type="domain" description="SRP54-type proteins GTP-binding" evidence="7">
    <location>
        <begin position="108"/>
        <end position="121"/>
    </location>
</feature>
<keyword evidence="3" id="KW-0342">GTP-binding</keyword>
<organism evidence="8">
    <name type="scientific">marine metagenome</name>
    <dbReference type="NCBI Taxonomy" id="408172"/>
    <lineage>
        <taxon>unclassified sequences</taxon>
        <taxon>metagenomes</taxon>
        <taxon>ecological metagenomes</taxon>
    </lineage>
</organism>
<dbReference type="GO" id="GO:0005047">
    <property type="term" value="F:signal recognition particle binding"/>
    <property type="evidence" value="ECO:0007669"/>
    <property type="project" value="TreeGrafter"/>
</dbReference>
<dbReference type="GO" id="GO:0012505">
    <property type="term" value="C:endomembrane system"/>
    <property type="evidence" value="ECO:0007669"/>
    <property type="project" value="UniProtKB-SubCell"/>
</dbReference>
<evidence type="ECO:0000256" key="6">
    <source>
        <dbReference type="ARBA" id="ARBA00029433"/>
    </source>
</evidence>
<evidence type="ECO:0000256" key="3">
    <source>
        <dbReference type="ARBA" id="ARBA00023134"/>
    </source>
</evidence>
<dbReference type="SMART" id="SM00962">
    <property type="entry name" value="SRP54"/>
    <property type="match status" value="1"/>
</dbReference>
<dbReference type="PANTHER" id="PTHR43134:SF1">
    <property type="entry name" value="SIGNAL RECOGNITION PARTICLE RECEPTOR SUBUNIT ALPHA"/>
    <property type="match status" value="1"/>
</dbReference>
<evidence type="ECO:0000256" key="5">
    <source>
        <dbReference type="ARBA" id="ARBA00023170"/>
    </source>
</evidence>
<dbReference type="SUPFAM" id="SSF52540">
    <property type="entry name" value="P-loop containing nucleoside triphosphate hydrolases"/>
    <property type="match status" value="1"/>
</dbReference>
<dbReference type="PROSITE" id="PS00300">
    <property type="entry name" value="SRP54"/>
    <property type="match status" value="1"/>
</dbReference>
<dbReference type="InterPro" id="IPR000897">
    <property type="entry name" value="SRP54_GTPase_dom"/>
</dbReference>
<dbReference type="GO" id="GO:0003924">
    <property type="term" value="F:GTPase activity"/>
    <property type="evidence" value="ECO:0007669"/>
    <property type="project" value="TreeGrafter"/>
</dbReference>
<proteinExistence type="inferred from homology"/>
<dbReference type="GO" id="GO:0005886">
    <property type="term" value="C:plasma membrane"/>
    <property type="evidence" value="ECO:0007669"/>
    <property type="project" value="TreeGrafter"/>
</dbReference>
<gene>
    <name evidence="8" type="ORF">METZ01_LOCUS402783</name>
</gene>